<evidence type="ECO:0000256" key="8">
    <source>
        <dbReference type="RuleBase" id="RU000489"/>
    </source>
</evidence>
<dbReference type="Proteomes" id="UP000304148">
    <property type="component" value="Chromosome"/>
</dbReference>
<dbReference type="InterPro" id="IPR011583">
    <property type="entry name" value="Chitinase_II/V-like_cat"/>
</dbReference>
<feature type="domain" description="CBM2" evidence="11">
    <location>
        <begin position="684"/>
        <end position="790"/>
    </location>
</feature>
<name>A0A383RBS7_PAEAL</name>
<dbReference type="Pfam" id="PF00704">
    <property type="entry name" value="Glyco_hydro_18"/>
    <property type="match status" value="1"/>
</dbReference>
<dbReference type="CDD" id="cd00063">
    <property type="entry name" value="FN3"/>
    <property type="match status" value="2"/>
</dbReference>
<dbReference type="SUPFAM" id="SSF49384">
    <property type="entry name" value="Carbohydrate-binding domain"/>
    <property type="match status" value="1"/>
</dbReference>
<dbReference type="Pfam" id="PF00553">
    <property type="entry name" value="CBM_2"/>
    <property type="match status" value="1"/>
</dbReference>
<evidence type="ECO:0000259" key="10">
    <source>
        <dbReference type="PROSITE" id="PS50853"/>
    </source>
</evidence>
<organism evidence="13 14">
    <name type="scientific">Paenibacillus alvei</name>
    <name type="common">Bacillus alvei</name>
    <dbReference type="NCBI Taxonomy" id="44250"/>
    <lineage>
        <taxon>Bacteria</taxon>
        <taxon>Bacillati</taxon>
        <taxon>Bacillota</taxon>
        <taxon>Bacilli</taxon>
        <taxon>Bacillales</taxon>
        <taxon>Paenibacillaceae</taxon>
        <taxon>Paenibacillus</taxon>
    </lineage>
</organism>
<evidence type="ECO:0000256" key="2">
    <source>
        <dbReference type="ARBA" id="ARBA00009121"/>
    </source>
</evidence>
<evidence type="ECO:0000313" key="13">
    <source>
        <dbReference type="EMBL" id="SYX83746.1"/>
    </source>
</evidence>
<dbReference type="GO" id="GO:0005975">
    <property type="term" value="P:carbohydrate metabolic process"/>
    <property type="evidence" value="ECO:0007669"/>
    <property type="project" value="InterPro"/>
</dbReference>
<evidence type="ECO:0000256" key="6">
    <source>
        <dbReference type="ARBA" id="ARBA00023277"/>
    </source>
</evidence>
<dbReference type="InterPro" id="IPR001223">
    <property type="entry name" value="Glyco_hydro18_cat"/>
</dbReference>
<feature type="domain" description="Fibronectin type-III" evidence="10">
    <location>
        <begin position="600"/>
        <end position="688"/>
    </location>
</feature>
<evidence type="ECO:0000256" key="3">
    <source>
        <dbReference type="ARBA" id="ARBA00012729"/>
    </source>
</evidence>
<keyword evidence="5" id="KW-0624">Polysaccharide degradation</keyword>
<dbReference type="CDD" id="cd06548">
    <property type="entry name" value="GH18_chitinase"/>
    <property type="match status" value="1"/>
</dbReference>
<dbReference type="GO" id="GO:0006032">
    <property type="term" value="P:chitin catabolic process"/>
    <property type="evidence" value="ECO:0007669"/>
    <property type="project" value="UniProtKB-KW"/>
</dbReference>
<keyword evidence="4 8" id="KW-0378">Hydrolase</keyword>
<dbReference type="InterPro" id="IPR029070">
    <property type="entry name" value="Chitinase_insertion_sf"/>
</dbReference>
<dbReference type="InterPro" id="IPR017853">
    <property type="entry name" value="GH"/>
</dbReference>
<dbReference type="InterPro" id="IPR036116">
    <property type="entry name" value="FN3_sf"/>
</dbReference>
<feature type="region of interest" description="Disordered" evidence="9">
    <location>
        <begin position="768"/>
        <end position="790"/>
    </location>
</feature>
<evidence type="ECO:0000259" key="12">
    <source>
        <dbReference type="PROSITE" id="PS51910"/>
    </source>
</evidence>
<dbReference type="Pfam" id="PF00041">
    <property type="entry name" value="fn3"/>
    <property type="match status" value="2"/>
</dbReference>
<dbReference type="GO" id="GO:0008843">
    <property type="term" value="F:endochitinase activity"/>
    <property type="evidence" value="ECO:0007669"/>
    <property type="project" value="UniProtKB-EC"/>
</dbReference>
<feature type="domain" description="Fibronectin type-III" evidence="10">
    <location>
        <begin position="508"/>
        <end position="593"/>
    </location>
</feature>
<dbReference type="SMART" id="SM00637">
    <property type="entry name" value="CBD_II"/>
    <property type="match status" value="1"/>
</dbReference>
<keyword evidence="5" id="KW-0146">Chitin degradation</keyword>
<proteinExistence type="inferred from homology"/>
<dbReference type="SUPFAM" id="SSF54556">
    <property type="entry name" value="Chitinase insertion domain"/>
    <property type="match status" value="1"/>
</dbReference>
<dbReference type="FunFam" id="3.20.20.80:FF:000153">
    <property type="entry name" value="Chitinase A1"/>
    <property type="match status" value="1"/>
</dbReference>
<dbReference type="PANTHER" id="PTHR11177">
    <property type="entry name" value="CHITINASE"/>
    <property type="match status" value="1"/>
</dbReference>
<dbReference type="Gene3D" id="2.60.40.10">
    <property type="entry name" value="Immunoglobulins"/>
    <property type="match status" value="2"/>
</dbReference>
<dbReference type="AlphaFoldDB" id="A0A383RBS7"/>
<dbReference type="PROSITE" id="PS51910">
    <property type="entry name" value="GH18_2"/>
    <property type="match status" value="1"/>
</dbReference>
<keyword evidence="7 8" id="KW-0326">Glycosidase</keyword>
<protein>
    <recommendedName>
        <fullName evidence="3">chitinase</fullName>
        <ecNumber evidence="3">3.2.1.14</ecNumber>
    </recommendedName>
</protein>
<evidence type="ECO:0000313" key="14">
    <source>
        <dbReference type="Proteomes" id="UP000304148"/>
    </source>
</evidence>
<evidence type="ECO:0000259" key="11">
    <source>
        <dbReference type="PROSITE" id="PS51173"/>
    </source>
</evidence>
<dbReference type="EC" id="3.2.1.14" evidence="3"/>
<evidence type="ECO:0000256" key="7">
    <source>
        <dbReference type="ARBA" id="ARBA00023295"/>
    </source>
</evidence>
<comment type="similarity">
    <text evidence="2">Belongs to the glycosyl hydrolase 18 family. Chitinase class II subfamily.</text>
</comment>
<dbReference type="SMART" id="SM00060">
    <property type="entry name" value="FN3"/>
    <property type="match status" value="2"/>
</dbReference>
<dbReference type="InterPro" id="IPR013783">
    <property type="entry name" value="Ig-like_fold"/>
</dbReference>
<accession>A0A383RBS7</accession>
<dbReference type="InterPro" id="IPR001579">
    <property type="entry name" value="Glyco_hydro_18_chit_AS"/>
</dbReference>
<evidence type="ECO:0000256" key="4">
    <source>
        <dbReference type="ARBA" id="ARBA00022801"/>
    </source>
</evidence>
<dbReference type="SUPFAM" id="SSF49265">
    <property type="entry name" value="Fibronectin type III"/>
    <property type="match status" value="1"/>
</dbReference>
<dbReference type="GO" id="GO:0008061">
    <property type="term" value="F:chitin binding"/>
    <property type="evidence" value="ECO:0007669"/>
    <property type="project" value="InterPro"/>
</dbReference>
<comment type="catalytic activity">
    <reaction evidence="1">
        <text>Random endo-hydrolysis of N-acetyl-beta-D-glucosaminide (1-&gt;4)-beta-linkages in chitin and chitodextrins.</text>
        <dbReference type="EC" id="3.2.1.14"/>
    </reaction>
</comment>
<reference evidence="14" key="1">
    <citation type="submission" date="2018-08" db="EMBL/GenBank/DDBJ databases">
        <authorList>
            <person name="Chevrot R."/>
        </authorList>
    </citation>
    <scope>NUCLEOTIDE SEQUENCE [LARGE SCALE GENOMIC DNA]</scope>
</reference>
<feature type="domain" description="GH18" evidence="12">
    <location>
        <begin position="59"/>
        <end position="497"/>
    </location>
</feature>
<dbReference type="RefSeq" id="WP_138185770.1">
    <property type="nucleotide sequence ID" value="NZ_LS992241.1"/>
</dbReference>
<dbReference type="PROSITE" id="PS01095">
    <property type="entry name" value="GH18_1"/>
    <property type="match status" value="1"/>
</dbReference>
<dbReference type="InterPro" id="IPR050314">
    <property type="entry name" value="Glycosyl_Hydrlase_18"/>
</dbReference>
<dbReference type="PANTHER" id="PTHR11177:SF317">
    <property type="entry name" value="CHITINASE 12-RELATED"/>
    <property type="match status" value="1"/>
</dbReference>
<evidence type="ECO:0000256" key="9">
    <source>
        <dbReference type="SAM" id="MobiDB-lite"/>
    </source>
</evidence>
<dbReference type="Gene3D" id="2.60.40.290">
    <property type="match status" value="1"/>
</dbReference>
<sequence>MYNTKPLFGMRKHAMRIFLLFIGLLVLMSSSFWPGRVLGSRTVAAYPADLTDSLATPAYKSVGYYTSWGIYGRNYQVTDIDASKLTHLNYSFFDICWNGIHGNPSTSSDNPNKKTWSCTDPGVPLQKGSVPTGAIVLGEPWADVNTNFSGALNIPYEDCQKGKCGNIARLKQLKSKNPHLKTLFSVGGWTWSNRFSDVAANEQYRVNFAKSAVDAIREYGFDGIDIDWEYPGVEGIKGNSYSPNDKYNFTKLLAEVRKQIDAAGAQDGKHYLLTIATGASQRYIDNAEMDKVMQLVDFINIMTYDFHGGWEKATNHNSALYGDPRDPAVATNFYVDGAIQVYERAGVDLSKVVMGLPIYGVGWKGCAAGPNNDGLYQACKGGWDGNVTPSGTWDTWDAGATGVFDYGDLAANYVNKNGYQRYWNDTAKAPYLFNAATGQFMAYDDIQSIGYKTSYIKSKGLGGAMYWDLSSDCRTSSKYTCTGQKMIDKVAADLGINANDPGNLPPTVPQGLSVVQVTYSEVAFKWNPSTSNVGVSGYDVYKDGSLVLSIPQTEATIKGLTENTDYRFTVKAKDTLGNVSEASAPLLVRTAKKPPVDIDPPSAPTQVVVTGKSNTTVSLSWAPSTSKAGVDRYEVALTGSTVAQAKGTTVTVTSLSPETSYTFRITAVDTVGNRSEPSEPITVVTDKTAKSDVSFIFAITSDWGTGYNFQGTLTNNGSADITSWRLEFDYSGSISQIWDARIVSRNGNHYIIESAGWNNSIPSKGSVSFGGGGSPGGNSSQPTNIVVTWK</sequence>
<dbReference type="EMBL" id="LS992241">
    <property type="protein sequence ID" value="SYX83746.1"/>
    <property type="molecule type" value="Genomic_DNA"/>
</dbReference>
<dbReference type="InterPro" id="IPR001919">
    <property type="entry name" value="CBD2"/>
</dbReference>
<dbReference type="InterPro" id="IPR008965">
    <property type="entry name" value="CBM2/CBM3_carb-bd_dom_sf"/>
</dbReference>
<keyword evidence="6" id="KW-0119">Carbohydrate metabolism</keyword>
<dbReference type="PROSITE" id="PS51173">
    <property type="entry name" value="CBM2"/>
    <property type="match status" value="1"/>
</dbReference>
<dbReference type="SUPFAM" id="SSF51445">
    <property type="entry name" value="(Trans)glycosidases"/>
    <property type="match status" value="1"/>
</dbReference>
<feature type="compositionally biased region" description="Polar residues" evidence="9">
    <location>
        <begin position="781"/>
        <end position="790"/>
    </location>
</feature>
<dbReference type="Gene3D" id="3.10.50.10">
    <property type="match status" value="1"/>
</dbReference>
<dbReference type="PROSITE" id="PS50853">
    <property type="entry name" value="FN3"/>
    <property type="match status" value="2"/>
</dbReference>
<evidence type="ECO:0000256" key="5">
    <source>
        <dbReference type="ARBA" id="ARBA00023024"/>
    </source>
</evidence>
<gene>
    <name evidence="13" type="primary">chiA</name>
    <name evidence="13" type="ORF">PBLR_12168</name>
</gene>
<evidence type="ECO:0000256" key="1">
    <source>
        <dbReference type="ARBA" id="ARBA00000822"/>
    </source>
</evidence>
<dbReference type="GO" id="GO:0030247">
    <property type="term" value="F:polysaccharide binding"/>
    <property type="evidence" value="ECO:0007669"/>
    <property type="project" value="UniProtKB-UniRule"/>
</dbReference>
<dbReference type="SMART" id="SM00636">
    <property type="entry name" value="Glyco_18"/>
    <property type="match status" value="1"/>
</dbReference>
<dbReference type="InterPro" id="IPR012291">
    <property type="entry name" value="CBM2_carb-bd_dom_sf"/>
</dbReference>
<dbReference type="Gene3D" id="3.20.20.80">
    <property type="entry name" value="Glycosidases"/>
    <property type="match status" value="1"/>
</dbReference>
<dbReference type="InterPro" id="IPR003961">
    <property type="entry name" value="FN3_dom"/>
</dbReference>